<evidence type="ECO:0000313" key="2">
    <source>
        <dbReference type="EMBL" id="XDO01871.1"/>
    </source>
</evidence>
<keyword evidence="1" id="KW-1133">Transmembrane helix</keyword>
<evidence type="ECO:0008006" key="3">
    <source>
        <dbReference type="Google" id="ProtNLM"/>
    </source>
</evidence>
<accession>A0AB39JES1</accession>
<name>A0AB39JES1_9VIRU</name>
<protein>
    <recommendedName>
        <fullName evidence="3">Plasmodium falciparum erythrocyte membrane protein-1 N-terminal segment domain-containing protein</fullName>
    </recommendedName>
</protein>
<reference evidence="2" key="1">
    <citation type="submission" date="2024-03" db="EMBL/GenBank/DDBJ databases">
        <title>Eukaryotic viruses encode the ribosomal protein eL40.</title>
        <authorList>
            <person name="Thomy J."/>
            <person name="Schvarcz C.R."/>
            <person name="McBeain K.A."/>
            <person name="Edwards K.F."/>
            <person name="Steward G.F."/>
        </authorList>
    </citation>
    <scope>NUCLEOTIDE SEQUENCE</scope>
    <source>
        <strain evidence="2">FloV-SA2</strain>
    </source>
</reference>
<organism evidence="2">
    <name type="scientific">Florenciella sp. virus SA2</name>
    <dbReference type="NCBI Taxonomy" id="3240092"/>
    <lineage>
        <taxon>Viruses</taxon>
    </lineage>
</organism>
<evidence type="ECO:0000256" key="1">
    <source>
        <dbReference type="SAM" id="Phobius"/>
    </source>
</evidence>
<feature type="transmembrane region" description="Helical" evidence="1">
    <location>
        <begin position="48"/>
        <end position="65"/>
    </location>
</feature>
<dbReference type="EMBL" id="PP542043">
    <property type="protein sequence ID" value="XDO01871.1"/>
    <property type="molecule type" value="Genomic_DNA"/>
</dbReference>
<keyword evidence="1" id="KW-0812">Transmembrane</keyword>
<keyword evidence="1" id="KW-0472">Membrane</keyword>
<feature type="transmembrane region" description="Helical" evidence="1">
    <location>
        <begin position="6"/>
        <end position="27"/>
    </location>
</feature>
<sequence>MDNKLFYWIIIIVSFLIILYNLCYVYKNTMIEGFWNKKKKRRGRRGRSSNNAAAIAAAAAAQAAYEASLAYVVDTLGGPDAGPADDLSLNNAIVSKISTKFDELMAAESGSSYNVDDDGDYKTAYEYICNKATEMPDPPDNAKTECEYWFTKMHKLLSGKKDLKDSSIISANESFNLIKDDIGNVLIGDDYSPNIEQYKTLCGHGNITKAGWGNKKKNKRQELCEDFFDKYPEYMNAIPTIFDALDAGMDYAEGTGVDLADTPATTTDYTSTYSYPIL</sequence>
<gene>
    <name evidence="2" type="ORF">FloV-SA2_00048</name>
</gene>
<proteinExistence type="predicted"/>